<protein>
    <submittedName>
        <fullName evidence="2">Uncharacterized protein</fullName>
    </submittedName>
</protein>
<feature type="compositionally biased region" description="Basic and acidic residues" evidence="1">
    <location>
        <begin position="27"/>
        <end position="41"/>
    </location>
</feature>
<proteinExistence type="predicted"/>
<evidence type="ECO:0000313" key="3">
    <source>
        <dbReference type="Proteomes" id="UP001430193"/>
    </source>
</evidence>
<gene>
    <name evidence="2" type="ORF">ISS99_08090</name>
</gene>
<comment type="caution">
    <text evidence="2">The sequence shown here is derived from an EMBL/GenBank/DDBJ whole genome shotgun (WGS) entry which is preliminary data.</text>
</comment>
<dbReference type="RefSeq" id="WP_204631104.1">
    <property type="nucleotide sequence ID" value="NZ_BSOC01000003.1"/>
</dbReference>
<name>A0ABS2KEA3_9GAMM</name>
<dbReference type="Proteomes" id="UP001430193">
    <property type="component" value="Unassembled WGS sequence"/>
</dbReference>
<evidence type="ECO:0000256" key="1">
    <source>
        <dbReference type="SAM" id="MobiDB-lite"/>
    </source>
</evidence>
<accession>A0ABS2KEA3</accession>
<organism evidence="2 3">
    <name type="scientific">Dyella mobilis</name>
    <dbReference type="NCBI Taxonomy" id="1849582"/>
    <lineage>
        <taxon>Bacteria</taxon>
        <taxon>Pseudomonadati</taxon>
        <taxon>Pseudomonadota</taxon>
        <taxon>Gammaproteobacteria</taxon>
        <taxon>Lysobacterales</taxon>
        <taxon>Rhodanobacteraceae</taxon>
        <taxon>Dyella</taxon>
    </lineage>
</organism>
<sequence length="110" mass="12101">MTYTNHTAPPRRWVPKDPKSKLTSSVDDARLAERAERERRQSYASQQAGTALAVAVIEGLLKAHRISKHAGDTGKRTHLLPLNPVQQIGLETAVDLLHHHVDMLSHEGGG</sequence>
<keyword evidence="3" id="KW-1185">Reference proteome</keyword>
<evidence type="ECO:0000313" key="2">
    <source>
        <dbReference type="EMBL" id="MBM7129482.1"/>
    </source>
</evidence>
<feature type="region of interest" description="Disordered" evidence="1">
    <location>
        <begin position="1"/>
        <end position="49"/>
    </location>
</feature>
<reference evidence="2" key="1">
    <citation type="submission" date="2020-10" db="EMBL/GenBank/DDBJ databases">
        <title>Phylogeny of dyella-like bacteria.</title>
        <authorList>
            <person name="Fu J."/>
        </authorList>
    </citation>
    <scope>NUCLEOTIDE SEQUENCE</scope>
    <source>
        <strain evidence="2">DHON07</strain>
    </source>
</reference>
<dbReference type="EMBL" id="JADIKF010000038">
    <property type="protein sequence ID" value="MBM7129482.1"/>
    <property type="molecule type" value="Genomic_DNA"/>
</dbReference>